<evidence type="ECO:0000313" key="2">
    <source>
        <dbReference type="EMBL" id="AJF65432.1"/>
    </source>
</evidence>
<evidence type="ECO:0008006" key="4">
    <source>
        <dbReference type="Google" id="ProtNLM"/>
    </source>
</evidence>
<keyword evidence="1" id="KW-0732">Signal</keyword>
<evidence type="ECO:0000256" key="1">
    <source>
        <dbReference type="SAM" id="SignalP"/>
    </source>
</evidence>
<name>A0A0B5I4U9_9ACTN</name>
<keyword evidence="3" id="KW-1185">Reference proteome</keyword>
<reference evidence="2 3" key="1">
    <citation type="submission" date="2014-12" db="EMBL/GenBank/DDBJ databases">
        <title>Complete genome sequence of Streptomyces vietnamensis strain GIMV4.0001, a genetic manipulable producer of the benzoisochromanequinone antibiotic granaticin.</title>
        <authorList>
            <person name="Deng M.R."/>
            <person name="Guo J."/>
            <person name="Ma L.Y."/>
            <person name="Feng G.D."/>
            <person name="Mo C.Y."/>
            <person name="Zhu H.H."/>
        </authorList>
    </citation>
    <scope>NUCLEOTIDE SEQUENCE [LARGE SCALE GENOMIC DNA]</scope>
    <source>
        <strain evidence="3">GIMV4.0001</strain>
    </source>
</reference>
<organism evidence="2 3">
    <name type="scientific">Streptomyces vietnamensis</name>
    <dbReference type="NCBI Taxonomy" id="362257"/>
    <lineage>
        <taxon>Bacteria</taxon>
        <taxon>Bacillati</taxon>
        <taxon>Actinomycetota</taxon>
        <taxon>Actinomycetes</taxon>
        <taxon>Kitasatosporales</taxon>
        <taxon>Streptomycetaceae</taxon>
        <taxon>Streptomyces</taxon>
    </lineage>
</organism>
<protein>
    <recommendedName>
        <fullName evidence="4">Lipoprotein</fullName>
    </recommendedName>
</protein>
<dbReference type="EMBL" id="CP010407">
    <property type="protein sequence ID" value="AJF65432.1"/>
    <property type="molecule type" value="Genomic_DNA"/>
</dbReference>
<feature type="signal peptide" evidence="1">
    <location>
        <begin position="1"/>
        <end position="19"/>
    </location>
</feature>
<dbReference type="Proteomes" id="UP000031774">
    <property type="component" value="Chromosome"/>
</dbReference>
<dbReference type="PROSITE" id="PS51257">
    <property type="entry name" value="PROKAR_LIPOPROTEIN"/>
    <property type="match status" value="1"/>
</dbReference>
<dbReference type="RefSeq" id="WP_041129464.1">
    <property type="nucleotide sequence ID" value="NZ_CP010407.1"/>
</dbReference>
<sequence length="217" mass="22429">MRTTTVHRIVLPVAALALAATGCAKGTDDDTAAKGQAATEVCGGFAKGPGVAPALEAIEGKGVRLTGDRSEPDRVVSELRKAARTPQSGKKRMTGIPFCTLETAGDEKNVLSITLREALAVPGSDASKDLVTAYSTGRLATSSDLYASIYFTCRMPAPAHAIVLDAELERADENEADHAGVRDEQIVLANAAARQVAGALGCGDTRLVEGVPAKARS</sequence>
<evidence type="ECO:0000313" key="3">
    <source>
        <dbReference type="Proteomes" id="UP000031774"/>
    </source>
</evidence>
<dbReference type="STRING" id="362257.SVTN_14425"/>
<feature type="chain" id="PRO_5038762331" description="Lipoprotein" evidence="1">
    <location>
        <begin position="20"/>
        <end position="217"/>
    </location>
</feature>
<dbReference type="KEGG" id="svt:SVTN_14425"/>
<dbReference type="AlphaFoldDB" id="A0A0B5I4U9"/>
<accession>A0A0B5I4U9</accession>
<gene>
    <name evidence="2" type="ORF">SVTN_14425</name>
</gene>
<proteinExistence type="predicted"/>
<dbReference type="HOGENOM" id="CLU_1244786_0_0_11"/>